<proteinExistence type="predicted"/>
<dbReference type="AlphaFoldDB" id="A0A0L0NS26"/>
<reference evidence="2" key="1">
    <citation type="journal article" date="2015" name="BMC Genomics">
        <title>Draft genome of a commonly misdiagnosed multidrug resistant pathogen Candida auris.</title>
        <authorList>
            <person name="Chatterjee S."/>
            <person name="Alampalli S.V."/>
            <person name="Nageshan R.K."/>
            <person name="Chettiar S.T."/>
            <person name="Joshi S."/>
            <person name="Tatu U.S."/>
        </authorList>
    </citation>
    <scope>NUCLEOTIDE SEQUENCE [LARGE SCALE GENOMIC DNA]</scope>
    <source>
        <strain evidence="2">6684</strain>
    </source>
</reference>
<sequence length="59" mass="7023">MDLRKTGKIIRLAEIMFCIEDVLVQYWKIGYFKKQQSQSCPEAADRKLRLRANQPFTVF</sequence>
<accession>A0A0L0NS26</accession>
<protein>
    <submittedName>
        <fullName evidence="1">Uncharacterized protein</fullName>
    </submittedName>
</protein>
<evidence type="ECO:0000313" key="1">
    <source>
        <dbReference type="EMBL" id="KND96829.1"/>
    </source>
</evidence>
<organism evidence="1 2">
    <name type="scientific">Candidozyma auris</name>
    <name type="common">Yeast</name>
    <name type="synonym">Candida auris</name>
    <dbReference type="NCBI Taxonomy" id="498019"/>
    <lineage>
        <taxon>Eukaryota</taxon>
        <taxon>Fungi</taxon>
        <taxon>Dikarya</taxon>
        <taxon>Ascomycota</taxon>
        <taxon>Saccharomycotina</taxon>
        <taxon>Pichiomycetes</taxon>
        <taxon>Metschnikowiaceae</taxon>
        <taxon>Candidozyma</taxon>
    </lineage>
</organism>
<gene>
    <name evidence="1" type="ORF">QG37_06807</name>
</gene>
<name>A0A0L0NS26_CANAR</name>
<dbReference type="Proteomes" id="UP000037122">
    <property type="component" value="Unassembled WGS sequence"/>
</dbReference>
<comment type="caution">
    <text evidence="1">The sequence shown here is derived from an EMBL/GenBank/DDBJ whole genome shotgun (WGS) entry which is preliminary data.</text>
</comment>
<dbReference type="VEuPathDB" id="FungiDB:QG37_06807"/>
<dbReference type="EMBL" id="LGST01000049">
    <property type="protein sequence ID" value="KND96829.1"/>
    <property type="molecule type" value="Genomic_DNA"/>
</dbReference>
<evidence type="ECO:0000313" key="2">
    <source>
        <dbReference type="Proteomes" id="UP000037122"/>
    </source>
</evidence>